<dbReference type="Pfam" id="PF01613">
    <property type="entry name" value="Flavin_Reduct"/>
    <property type="match status" value="1"/>
</dbReference>
<accession>A0AAU2V1D8</accession>
<protein>
    <submittedName>
        <fullName evidence="4">Flavin reductase family protein</fullName>
    </submittedName>
</protein>
<gene>
    <name evidence="4" type="ORF">OG549_09965</name>
</gene>
<feature type="domain" description="Flavin reductase like" evidence="3">
    <location>
        <begin position="27"/>
        <end position="175"/>
    </location>
</feature>
<feature type="region of interest" description="Disordered" evidence="2">
    <location>
        <begin position="1"/>
        <end position="20"/>
    </location>
</feature>
<dbReference type="SUPFAM" id="SSF50475">
    <property type="entry name" value="FMN-binding split barrel"/>
    <property type="match status" value="1"/>
</dbReference>
<evidence type="ECO:0000259" key="3">
    <source>
        <dbReference type="SMART" id="SM00903"/>
    </source>
</evidence>
<dbReference type="InterPro" id="IPR050268">
    <property type="entry name" value="NADH-dep_flavin_reductase"/>
</dbReference>
<sequence>MSTGLETAPRTAAPSDEAARRRFRRAAGRFPTGVTVITTVLDGEPHGTTVNAFATASMDPLMILVALGRRSRLREQILRSGCFAATVLAAHQERDARWFADPARPAGAEGFAGRPWRPAAHSGAPVLLEGVSSFDCSLAATHPAGDHTVLIGRVEAFEELSQDPALLFSDSRLAACPAQAPDRTETA</sequence>
<dbReference type="InterPro" id="IPR002563">
    <property type="entry name" value="Flavin_Rdtase-like_dom"/>
</dbReference>
<dbReference type="GO" id="GO:0010181">
    <property type="term" value="F:FMN binding"/>
    <property type="evidence" value="ECO:0007669"/>
    <property type="project" value="InterPro"/>
</dbReference>
<dbReference type="AlphaFoldDB" id="A0AAU2V1D8"/>
<keyword evidence="1" id="KW-0560">Oxidoreductase</keyword>
<name>A0AAU2V1D8_9ACTN</name>
<dbReference type="PANTHER" id="PTHR30466:SF1">
    <property type="entry name" value="FMN REDUCTASE (NADH) RUTF"/>
    <property type="match status" value="1"/>
</dbReference>
<organism evidence="4">
    <name type="scientific">Streptomyces sp. NBC_00003</name>
    <dbReference type="NCBI Taxonomy" id="2903608"/>
    <lineage>
        <taxon>Bacteria</taxon>
        <taxon>Bacillati</taxon>
        <taxon>Actinomycetota</taxon>
        <taxon>Actinomycetes</taxon>
        <taxon>Kitasatosporales</taxon>
        <taxon>Streptomycetaceae</taxon>
        <taxon>Streptomyces</taxon>
    </lineage>
</organism>
<dbReference type="EMBL" id="CP108318">
    <property type="protein sequence ID" value="WTW60950.1"/>
    <property type="molecule type" value="Genomic_DNA"/>
</dbReference>
<dbReference type="PANTHER" id="PTHR30466">
    <property type="entry name" value="FLAVIN REDUCTASE"/>
    <property type="match status" value="1"/>
</dbReference>
<reference evidence="4" key="1">
    <citation type="submission" date="2022-10" db="EMBL/GenBank/DDBJ databases">
        <title>The complete genomes of actinobacterial strains from the NBC collection.</title>
        <authorList>
            <person name="Joergensen T.S."/>
            <person name="Alvarez Arevalo M."/>
            <person name="Sterndorff E.B."/>
            <person name="Faurdal D."/>
            <person name="Vuksanovic O."/>
            <person name="Mourched A.-S."/>
            <person name="Charusanti P."/>
            <person name="Shaw S."/>
            <person name="Blin K."/>
            <person name="Weber T."/>
        </authorList>
    </citation>
    <scope>NUCLEOTIDE SEQUENCE</scope>
    <source>
        <strain evidence="4">NBC_00003</strain>
    </source>
</reference>
<dbReference type="GO" id="GO:0042602">
    <property type="term" value="F:riboflavin reductase (NADPH) activity"/>
    <property type="evidence" value="ECO:0007669"/>
    <property type="project" value="TreeGrafter"/>
</dbReference>
<dbReference type="SMART" id="SM00903">
    <property type="entry name" value="Flavin_Reduct"/>
    <property type="match status" value="1"/>
</dbReference>
<proteinExistence type="predicted"/>
<evidence type="ECO:0000256" key="1">
    <source>
        <dbReference type="ARBA" id="ARBA00023002"/>
    </source>
</evidence>
<evidence type="ECO:0000313" key="4">
    <source>
        <dbReference type="EMBL" id="WTW60950.1"/>
    </source>
</evidence>
<evidence type="ECO:0000256" key="2">
    <source>
        <dbReference type="SAM" id="MobiDB-lite"/>
    </source>
</evidence>
<dbReference type="Gene3D" id="2.30.110.10">
    <property type="entry name" value="Electron Transport, Fmn-binding Protein, Chain A"/>
    <property type="match status" value="1"/>
</dbReference>
<dbReference type="InterPro" id="IPR012349">
    <property type="entry name" value="Split_barrel_FMN-bd"/>
</dbReference>